<dbReference type="CDD" id="cd00161">
    <property type="entry name" value="beta-trefoil_Ricin-like"/>
    <property type="match status" value="2"/>
</dbReference>
<proteinExistence type="predicted"/>
<dbReference type="InterPro" id="IPR008965">
    <property type="entry name" value="CBM2/CBM3_carb-bd_dom_sf"/>
</dbReference>
<dbReference type="PANTHER" id="PTHR31084">
    <property type="entry name" value="ALPHA-L-FUCOSIDASE 2"/>
    <property type="match status" value="1"/>
</dbReference>
<dbReference type="InterPro" id="IPR001119">
    <property type="entry name" value="SLH_dom"/>
</dbReference>
<dbReference type="Pfam" id="PF14200">
    <property type="entry name" value="RicinB_lectin_2"/>
    <property type="match status" value="3"/>
</dbReference>
<dbReference type="InterPro" id="IPR042229">
    <property type="entry name" value="Listeria/Bacterioides_rpt_sf"/>
</dbReference>
<dbReference type="Proteomes" id="UP000054709">
    <property type="component" value="Unassembled WGS sequence"/>
</dbReference>
<dbReference type="SUPFAM" id="SSF49384">
    <property type="entry name" value="Carbohydrate-binding domain"/>
    <property type="match status" value="1"/>
</dbReference>
<feature type="compositionally biased region" description="Gly residues" evidence="2">
    <location>
        <begin position="1890"/>
        <end position="1916"/>
    </location>
</feature>
<evidence type="ECO:0000313" key="4">
    <source>
        <dbReference type="EMBL" id="KTD85918.1"/>
    </source>
</evidence>
<dbReference type="InterPro" id="IPR054363">
    <property type="entry name" value="GH95_cat"/>
</dbReference>
<dbReference type="GO" id="GO:0030246">
    <property type="term" value="F:carbohydrate binding"/>
    <property type="evidence" value="ECO:0007669"/>
    <property type="project" value="InterPro"/>
</dbReference>
<dbReference type="InterPro" id="IPR003343">
    <property type="entry name" value="Big_2"/>
</dbReference>
<dbReference type="SMART" id="SM00458">
    <property type="entry name" value="RICIN"/>
    <property type="match status" value="2"/>
</dbReference>
<dbReference type="Pfam" id="PF22124">
    <property type="entry name" value="Glyco_hydro_95_cat"/>
    <property type="match status" value="1"/>
</dbReference>
<dbReference type="Gene3D" id="2.60.120.260">
    <property type="entry name" value="Galactose-binding domain-like"/>
    <property type="match status" value="1"/>
</dbReference>
<dbReference type="Gene3D" id="2.60.40.680">
    <property type="match status" value="1"/>
</dbReference>
<protein>
    <recommendedName>
        <fullName evidence="3">SLH domain-containing protein</fullName>
    </recommendedName>
</protein>
<evidence type="ECO:0000256" key="1">
    <source>
        <dbReference type="ARBA" id="ARBA00004196"/>
    </source>
</evidence>
<dbReference type="SUPFAM" id="SSF49785">
    <property type="entry name" value="Galactose-binding domain-like"/>
    <property type="match status" value="1"/>
</dbReference>
<dbReference type="SMART" id="SM00635">
    <property type="entry name" value="BID_2"/>
    <property type="match status" value="4"/>
</dbReference>
<dbReference type="InterPro" id="IPR012341">
    <property type="entry name" value="6hp_glycosidase-like_sf"/>
</dbReference>
<feature type="region of interest" description="Disordered" evidence="2">
    <location>
        <begin position="1879"/>
        <end position="1927"/>
    </location>
</feature>
<dbReference type="InterPro" id="IPR027414">
    <property type="entry name" value="GH95_N_dom"/>
</dbReference>
<dbReference type="InterPro" id="IPR008964">
    <property type="entry name" value="Invasin/intimin_cell_adhesion"/>
</dbReference>
<dbReference type="InterPro" id="IPR008928">
    <property type="entry name" value="6-hairpin_glycosidase_sf"/>
</dbReference>
<dbReference type="Gene3D" id="2.60.40.1080">
    <property type="match status" value="4"/>
</dbReference>
<dbReference type="InterPro" id="IPR035992">
    <property type="entry name" value="Ricin_B-like_lectins"/>
</dbReference>
<dbReference type="Pfam" id="PF21307">
    <property type="entry name" value="Glyco_hydro_95_C"/>
    <property type="match status" value="1"/>
</dbReference>
<dbReference type="SUPFAM" id="SSF48208">
    <property type="entry name" value="Six-hairpin glycosidases"/>
    <property type="match status" value="1"/>
</dbReference>
<sequence>MGLTTALFTSLFATAPEVVRAISTDIKPTEMRGIHSKQVATWWKDAMVSGNGLLGVMDYGDPLNDTFIFNNTRFNVPNNGVREAPDISSVLKEVRDLVMADKGKDAAGKANQAATNWLREYSGDSRANWNIVNTYSFHPGYKAKLNLTSSGTQSNYDRWTNFETGEVGVQWSDAKGDWLRKTFVSRTDNVIVTYMEKPTQANDFSATVEIDAKSMPNFDSTGISLNKKVDSKGDYLSLKGKYTSQANSPLKSGGYAGVTQIVTDGIKSVVDERVNISGATHIALITSLDRQDKDFELNDDKLVDKLLADISKVLEKYTINGKLDYAKMLAPHAEIHGEMMNRVKLDLNADLTDRSLTSEQLLDKQRENKQELNTALVEKMFDSGRYAYISSSGFGPPRLMGIWTGEFMPQWMGDFTTDANVNLQIAGGNIGNTPEAMEGYFNLIMNQIADWELNAERIFGFKNAILAPPRTDGEGGALTHFTTDDSFPGQYWLSGGSWLLMPFYEYYLTFGNRQIPDGKGGEAPVLDILYTNLTKVGNFFEQLLTDDYMDKYGKHILVPTYSPENYPSNRSSTLQPNATMDIASTKDALKMLIDVAEASGHSEDIQRWESLLNKLPSYVYNTDGSLKEWAMEGIEDQNYHRHISHLYPAWPAHEIEEGDSALFEGSMKALDNRVQESGQNAAHGLVHNALVEARLKRGAGVYDAIKPLFTDNYFFLSLMTSHNDNWQSVYCTDASITIPAILMEALVYSNANSIELLPALPEQWQKGSISGTKSRNQTTIKNLSWDMSQGTMTAVLNSDINQDLLLSSKKGIGKIESTGALITAVPGKVDTRSLAMIAGKDVTVKISLPTFNSDESYALSNSFSNMFLQVNDASKLDDAQVGQGQGGIDPAQLWKIVKREGTYSSIVNVNSGKAIDVSGGSSLDSADIIEWDENGNINQQWSISDASDGYFTIVNRSSQKALTSLSDSTGEEIRQRTLSNANNQMWKLNDVGGGNTQIISKSSGLSLKVKHNPTFIVQDKVSFKAAANQQWGFEPLDSEDIYKITNLNSGKVLEVQNLSSDAQTIVQQSLWSGGDHQKWKVEPTNDGYFKLTNVKSGLVLQLSQLSLGEGVHVNLGVWDDSMLQKWRIDHDLYQQPVPIGLTSALKGNESVNVGEAFDLTYVISGLKDTEKIKKLDAVIAYDPELLEFVSAESLIAGLSVESSDVIAPGQVRIVLEGDSKGIIESLDSLTLHLKAKTSDRPSAVVTVRDVQITMGLGEKVQVFGNAITLNLYSSVSGIQVTGHGDKSAIDTNRGTLQMTAALTPDNAQNKTVTWSVVNLDETATDKATISASGLLSAAKNGQVKVVATANDGSNVKGEAIILLSNQLNKLSGQVFGTGPSWKDCSSCTFDKAMDGDTSTHFDAQNADGQYVGIDLGKSNESNIQVIRYFSRPDNEWRMIGGKFQGSNTSQSAGFKDLYTIESKPSPGWTEVNIADQATAYRYIRYLSPNGGYGNISEVEYYTGLAPINEITVTFNSNGGSKVESISVTSGTTITEPVVPTKEGHIFIGWYKDEELTEKWDFSSNHVEDQNIILYAKWKATVVSVESITLATANDSAVIDVKGGSLQLTAELLPANATSHIVKWSVYEADGVSATDKATIDQNGLLTAVKDGTVKVIAAATDGSNVQGEKEITITNQSSDGGENGGNDVKVESIIIAGANDSVVIDVRGGSLQLTAELLPANATNHTVTWSVYETDGVSVTDKAIIDQNGLLTALKDGTVKVIAAATDGSNVQGENDITITNQSSDGGENGGNDVKVESISIAGANNSAVIDVKGGSLQFTAELLPANATSHIVKWSVYEADGVSTTDKATIDQNGLLTAVKDGTVKVIATAMDGSNVQGEKNITMTNQSSGGGNDGGNNNSGGNNSGGVNGSGSTGGITKPATELPVTENPAVYEPRTSELTIDTAKNSVTASLDRNQFAKKVKDFAKSTQAGSTLTIEVAGAYGRYDIRIPMEALLELSTSKPDTNLLIRNAFGSYKWPVAMLNNKDIQSEVDADTILIVHLQNVGDEHDQKLDIMISDNGMKRLSDLIEYTAMLQTKKAVYDIHSFGYVERTLVLDQVIHNFNEVTVVKYDPVTGEMRFVPSQFTVKDGQTIATIKDHSNGSYVIVQGKKVFDDLKGHWAQADIEALASKLIVNGITDRTFNPEGEVTRAQFASLLVRGLGLLINDTDQVFDDVAAKKWYAADVNTAAQYGLVEGVGNNKFDPDAFITREQMIVMIMKAAQLVQGDTGSGSNQLSTSLVVYSDQTQLSSFAREAVQWGVDMGIMSGTSATKLAPRETASRAQAAVMLKRALEMLNFIM</sequence>
<reference evidence="4 5" key="1">
    <citation type="journal article" date="2015" name="Int. Biodeterior. Biodegradation">
        <title>Physiological and genetic screening methods for the isolation of methyl tert-butyl ether-degrading bacteria for bioremediation purposes.</title>
        <authorList>
            <person name="Guisado I.M."/>
            <person name="Purswani J."/>
            <person name="Gonzalez Lopez J."/>
            <person name="Pozo C."/>
        </authorList>
    </citation>
    <scope>NUCLEOTIDE SEQUENCE [LARGE SCALE GENOMIC DNA]</scope>
    <source>
        <strain evidence="4 5">SH7</strain>
    </source>
</reference>
<dbReference type="SUPFAM" id="SSF50370">
    <property type="entry name" value="Ricin B-like lectins"/>
    <property type="match status" value="2"/>
</dbReference>
<dbReference type="GO" id="GO:0004560">
    <property type="term" value="F:alpha-L-fucosidase activity"/>
    <property type="evidence" value="ECO:0007669"/>
    <property type="project" value="TreeGrafter"/>
</dbReference>
<dbReference type="Pfam" id="PF00395">
    <property type="entry name" value="SLH"/>
    <property type="match status" value="3"/>
</dbReference>
<comment type="subcellular location">
    <subcellularLocation>
        <location evidence="1">Cell envelope</location>
    </subcellularLocation>
</comment>
<dbReference type="PROSITE" id="PS51272">
    <property type="entry name" value="SLH"/>
    <property type="match status" value="3"/>
</dbReference>
<accession>A0A0W1AXA1</accession>
<dbReference type="Gene3D" id="1.50.10.10">
    <property type="match status" value="1"/>
</dbReference>
<dbReference type="PROSITE" id="PS50231">
    <property type="entry name" value="RICIN_B_LECTIN"/>
    <property type="match status" value="2"/>
</dbReference>
<keyword evidence="5" id="KW-1185">Reference proteome</keyword>
<evidence type="ECO:0000259" key="3">
    <source>
        <dbReference type="PROSITE" id="PS51272"/>
    </source>
</evidence>
<dbReference type="InterPro" id="IPR000772">
    <property type="entry name" value="Ricin_B_lectin"/>
</dbReference>
<gene>
    <name evidence="4" type="ORF">UQ64_17640</name>
</gene>
<dbReference type="Pfam" id="PF02368">
    <property type="entry name" value="Big_2"/>
    <property type="match status" value="4"/>
</dbReference>
<feature type="domain" description="SLH" evidence="3">
    <location>
        <begin position="2280"/>
        <end position="2340"/>
    </location>
</feature>
<comment type="caution">
    <text evidence="4">The sequence shown here is derived from an EMBL/GenBank/DDBJ whole genome shotgun (WGS) entry which is preliminary data.</text>
</comment>
<dbReference type="Gene3D" id="2.60.40.4270">
    <property type="entry name" value="Listeria-Bacteroides repeat domain"/>
    <property type="match status" value="1"/>
</dbReference>
<dbReference type="EMBL" id="LCZJ02000025">
    <property type="protein sequence ID" value="KTD85918.1"/>
    <property type="molecule type" value="Genomic_DNA"/>
</dbReference>
<feature type="domain" description="SLH" evidence="3">
    <location>
        <begin position="2149"/>
        <end position="2212"/>
    </location>
</feature>
<feature type="compositionally biased region" description="Polar residues" evidence="2">
    <location>
        <begin position="1879"/>
        <end position="1888"/>
    </location>
</feature>
<dbReference type="InterPro" id="IPR008979">
    <property type="entry name" value="Galactose-bd-like_sf"/>
</dbReference>
<feature type="domain" description="SLH" evidence="3">
    <location>
        <begin position="2213"/>
        <end position="2272"/>
    </location>
</feature>
<dbReference type="InterPro" id="IPR049053">
    <property type="entry name" value="AFCA-like_C"/>
</dbReference>
<dbReference type="Gene3D" id="2.80.10.50">
    <property type="match status" value="3"/>
</dbReference>
<dbReference type="CDD" id="cd08547">
    <property type="entry name" value="Type_II_cohesin"/>
    <property type="match status" value="1"/>
</dbReference>
<dbReference type="GO" id="GO:0005975">
    <property type="term" value="P:carbohydrate metabolic process"/>
    <property type="evidence" value="ECO:0007669"/>
    <property type="project" value="InterPro"/>
</dbReference>
<dbReference type="NCBIfam" id="TIGR02543">
    <property type="entry name" value="List_Bact_rpt"/>
    <property type="match status" value="1"/>
</dbReference>
<name>A0A0W1AXA1_9BACL</name>
<evidence type="ECO:0000313" key="5">
    <source>
        <dbReference type="Proteomes" id="UP000054709"/>
    </source>
</evidence>
<dbReference type="GO" id="GO:0030313">
    <property type="term" value="C:cell envelope"/>
    <property type="evidence" value="ECO:0007669"/>
    <property type="project" value="UniProtKB-SubCell"/>
</dbReference>
<organism evidence="4 5">
    <name type="scientific">Paenibacillus etheri</name>
    <dbReference type="NCBI Taxonomy" id="1306852"/>
    <lineage>
        <taxon>Bacteria</taxon>
        <taxon>Bacillati</taxon>
        <taxon>Bacillota</taxon>
        <taxon>Bacilli</taxon>
        <taxon>Bacillales</taxon>
        <taxon>Paenibacillaceae</taxon>
        <taxon>Paenibacillus</taxon>
    </lineage>
</organism>
<dbReference type="Pfam" id="PF09479">
    <property type="entry name" value="Flg_new"/>
    <property type="match status" value="1"/>
</dbReference>
<evidence type="ECO:0000256" key="2">
    <source>
        <dbReference type="SAM" id="MobiDB-lite"/>
    </source>
</evidence>
<dbReference type="SUPFAM" id="SSF49373">
    <property type="entry name" value="Invasin/intimin cell-adhesion fragments"/>
    <property type="match status" value="3"/>
</dbReference>
<dbReference type="InterPro" id="IPR013378">
    <property type="entry name" value="InlB-like_B-rpt"/>
</dbReference>
<dbReference type="Pfam" id="PF14498">
    <property type="entry name" value="Glyco_hyd_65N_2"/>
    <property type="match status" value="1"/>
</dbReference>
<dbReference type="PANTHER" id="PTHR31084:SF0">
    <property type="entry name" value="ALPHA-L-FUCOSIDASE 2"/>
    <property type="match status" value="1"/>
</dbReference>